<reference evidence="2 3" key="1">
    <citation type="journal article" date="2015" name="Front. Microbiol.">
        <title>Genome sequence of the plant growth promoting endophytic yeast Rhodotorula graminis WP1.</title>
        <authorList>
            <person name="Firrincieli A."/>
            <person name="Otillar R."/>
            <person name="Salamov A."/>
            <person name="Schmutz J."/>
            <person name="Khan Z."/>
            <person name="Redman R.S."/>
            <person name="Fleck N.D."/>
            <person name="Lindquist E."/>
            <person name="Grigoriev I.V."/>
            <person name="Doty S.L."/>
        </authorList>
    </citation>
    <scope>NUCLEOTIDE SEQUENCE [LARGE SCALE GENOMIC DNA]</scope>
    <source>
        <strain evidence="2 3">WP1</strain>
    </source>
</reference>
<protein>
    <submittedName>
        <fullName evidence="2">Uncharacterized protein</fullName>
    </submittedName>
</protein>
<dbReference type="AlphaFoldDB" id="A0A194S3I8"/>
<dbReference type="InterPro" id="IPR032675">
    <property type="entry name" value="LRR_dom_sf"/>
</dbReference>
<evidence type="ECO:0000256" key="1">
    <source>
        <dbReference type="SAM" id="MobiDB-lite"/>
    </source>
</evidence>
<dbReference type="RefSeq" id="XP_018271206.1">
    <property type="nucleotide sequence ID" value="XM_018416708.1"/>
</dbReference>
<evidence type="ECO:0000313" key="3">
    <source>
        <dbReference type="Proteomes" id="UP000053890"/>
    </source>
</evidence>
<feature type="compositionally biased region" description="Low complexity" evidence="1">
    <location>
        <begin position="1"/>
        <end position="12"/>
    </location>
</feature>
<feature type="region of interest" description="Disordered" evidence="1">
    <location>
        <begin position="1"/>
        <end position="20"/>
    </location>
</feature>
<dbReference type="Gene3D" id="3.80.10.10">
    <property type="entry name" value="Ribonuclease Inhibitor"/>
    <property type="match status" value="1"/>
</dbReference>
<evidence type="ECO:0000313" key="2">
    <source>
        <dbReference type="EMBL" id="KPV75157.1"/>
    </source>
</evidence>
<dbReference type="GeneID" id="28977156"/>
<dbReference type="EMBL" id="KQ474078">
    <property type="protein sequence ID" value="KPV75157.1"/>
    <property type="molecule type" value="Genomic_DNA"/>
</dbReference>
<sequence length="460" mass="51521">MDDTTSSSGTTGPESVAPTTLNDLPDEVLCRIFNLVQRDEPVFFGRQFEDSELVPPLPVLARYRGLSRRLHYRILVPQARRNLVVPSAVAVPDGAAWDADVDPRVAEILSGTRDVVASLVLVVPPFRPRRWIPGLVASLVNLSDLTINGGIIVTRGLCAALRELKSLRKLSLEVDPDKARNLVDPPEKINLERDVPGLTHLIISFATMPLSHERLMWVSNGATKIRFLDIDDAVSPRVNFKHLEVLVLRSGLTSDHGAGDRLAAILEAARELPEWRYSSPFALKKLVIDVAYAEFDLYTGWNSIDHVLENLKHAPSAEALEVRFSDLFRCDGADLYTAVPTIKRLSIVETDMPSDGRQSANINGLEDFLDVFPNLNSFSLTSHWFLPATDAADLHADPDPPTDLSLAYDAPLLAELVMYVRDETPIKEFRYRRSESERWELRWTRSGELGTQFALSRWWL</sequence>
<accession>A0A194S3I8</accession>
<name>A0A194S3I8_RHOGW</name>
<keyword evidence="3" id="KW-1185">Reference proteome</keyword>
<organism evidence="2 3">
    <name type="scientific">Rhodotorula graminis (strain WP1)</name>
    <dbReference type="NCBI Taxonomy" id="578459"/>
    <lineage>
        <taxon>Eukaryota</taxon>
        <taxon>Fungi</taxon>
        <taxon>Dikarya</taxon>
        <taxon>Basidiomycota</taxon>
        <taxon>Pucciniomycotina</taxon>
        <taxon>Microbotryomycetes</taxon>
        <taxon>Sporidiobolales</taxon>
        <taxon>Sporidiobolaceae</taxon>
        <taxon>Rhodotorula</taxon>
    </lineage>
</organism>
<proteinExistence type="predicted"/>
<dbReference type="Proteomes" id="UP000053890">
    <property type="component" value="Unassembled WGS sequence"/>
</dbReference>
<gene>
    <name evidence="2" type="ORF">RHOBADRAFT_53175</name>
</gene>